<gene>
    <name evidence="1" type="ORF">SAMN02745205_00768</name>
</gene>
<organism evidence="1 2">
    <name type="scientific">Porphyromonas cangingivalis</name>
    <dbReference type="NCBI Taxonomy" id="36874"/>
    <lineage>
        <taxon>Bacteria</taxon>
        <taxon>Pseudomonadati</taxon>
        <taxon>Bacteroidota</taxon>
        <taxon>Bacteroidia</taxon>
        <taxon>Bacteroidales</taxon>
        <taxon>Porphyromonadaceae</taxon>
        <taxon>Porphyromonas</taxon>
    </lineage>
</organism>
<dbReference type="AlphaFoldDB" id="A0A1T4KKA7"/>
<dbReference type="Gene3D" id="2.40.10.270">
    <property type="entry name" value="Bacteriophage SPP1 head-tail adaptor protein"/>
    <property type="match status" value="1"/>
</dbReference>
<dbReference type="InterPro" id="IPR008767">
    <property type="entry name" value="Phage_SPP1_head-tail_adaptor"/>
</dbReference>
<reference evidence="1 2" key="1">
    <citation type="submission" date="2017-02" db="EMBL/GenBank/DDBJ databases">
        <authorList>
            <person name="Peterson S.W."/>
        </authorList>
    </citation>
    <scope>NUCLEOTIDE SEQUENCE [LARGE SCALE GENOMIC DNA]</scope>
    <source>
        <strain evidence="1 2">ATCC 700135</strain>
    </source>
</reference>
<dbReference type="EMBL" id="FUWL01000005">
    <property type="protein sequence ID" value="SJZ42803.1"/>
    <property type="molecule type" value="Genomic_DNA"/>
</dbReference>
<sequence length="106" mass="12485">MQAGRMKHRLELLKPERATDRMGAEDVTYVRQRTVHAERVKMQGRRSNEVGEHFPDYSIEYNIRDAHPVEENWRVRQLGGHLYNIVAIIPNIDRGFNTLVCERVNE</sequence>
<evidence type="ECO:0000313" key="2">
    <source>
        <dbReference type="Proteomes" id="UP000189956"/>
    </source>
</evidence>
<dbReference type="Proteomes" id="UP000189956">
    <property type="component" value="Unassembled WGS sequence"/>
</dbReference>
<proteinExistence type="predicted"/>
<dbReference type="Pfam" id="PF05521">
    <property type="entry name" value="Phage_HCP"/>
    <property type="match status" value="1"/>
</dbReference>
<accession>A0A1T4KKA7</accession>
<dbReference type="RefSeq" id="WP_078735634.1">
    <property type="nucleotide sequence ID" value="NZ_CALTZT010000077.1"/>
</dbReference>
<protein>
    <submittedName>
        <fullName evidence="1">Head-tail adaptor</fullName>
    </submittedName>
</protein>
<dbReference type="InterPro" id="IPR038666">
    <property type="entry name" value="SSP1_head-tail_sf"/>
</dbReference>
<evidence type="ECO:0000313" key="1">
    <source>
        <dbReference type="EMBL" id="SJZ42803.1"/>
    </source>
</evidence>
<name>A0A1T4KKA7_PORCN</name>